<sequence length="179" mass="20132">MPSFRFLGDGGMKRTLIALALLALPLSTGCRRVSFEDSMLSKRDVDYRIGELPEHWHRVYLKDNDLAFSETGTGRALSINSTCEGHDDPPLPVLTRHLVMGFTDREEQFQKLINLDGREALRSRYLARLDGVPVELEMVVLKKDGCVFDFTYVAPPGQAEERMADFDGLLAGFHSERNG</sequence>
<dbReference type="Proteomes" id="UP000001351">
    <property type="component" value="Chromosome"/>
</dbReference>
<dbReference type="STRING" id="378806.STAUR_0593"/>
<organism evidence="1 2">
    <name type="scientific">Stigmatella aurantiaca (strain DW4/3-1)</name>
    <dbReference type="NCBI Taxonomy" id="378806"/>
    <lineage>
        <taxon>Bacteria</taxon>
        <taxon>Pseudomonadati</taxon>
        <taxon>Myxococcota</taxon>
        <taxon>Myxococcia</taxon>
        <taxon>Myxococcales</taxon>
        <taxon>Cystobacterineae</taxon>
        <taxon>Archangiaceae</taxon>
        <taxon>Stigmatella</taxon>
    </lineage>
</organism>
<evidence type="ECO:0000313" key="1">
    <source>
        <dbReference type="EMBL" id="ADO68397.1"/>
    </source>
</evidence>
<keyword evidence="2" id="KW-1185">Reference proteome</keyword>
<dbReference type="Gene3D" id="3.40.1000.10">
    <property type="entry name" value="Mog1/PsbP, alpha/beta/alpha sandwich"/>
    <property type="match status" value="1"/>
</dbReference>
<dbReference type="KEGG" id="sur:STAUR_0593"/>
<dbReference type="EMBL" id="CP002271">
    <property type="protein sequence ID" value="ADO68397.1"/>
    <property type="molecule type" value="Genomic_DNA"/>
</dbReference>
<name>E3FUV9_STIAD</name>
<protein>
    <submittedName>
        <fullName evidence="1">Conserved uncharacterized protein</fullName>
    </submittedName>
</protein>
<gene>
    <name evidence="1" type="ordered locus">STAUR_0593</name>
</gene>
<accession>E3FUV9</accession>
<dbReference type="HOGENOM" id="CLU_124981_0_0_7"/>
<proteinExistence type="predicted"/>
<dbReference type="eggNOG" id="ENOG5033G4G">
    <property type="taxonomic scope" value="Bacteria"/>
</dbReference>
<dbReference type="AlphaFoldDB" id="E3FUV9"/>
<reference evidence="1 2" key="1">
    <citation type="journal article" date="2011" name="Mol. Biol. Evol.">
        <title>Comparative genomic analysis of fruiting body formation in Myxococcales.</title>
        <authorList>
            <person name="Huntley S."/>
            <person name="Hamann N."/>
            <person name="Wegener-Feldbrugge S."/>
            <person name="Treuner-Lange A."/>
            <person name="Kube M."/>
            <person name="Reinhardt R."/>
            <person name="Klages S."/>
            <person name="Muller R."/>
            <person name="Ronning C.M."/>
            <person name="Nierman W.C."/>
            <person name="Sogaard-Andersen L."/>
        </authorList>
    </citation>
    <scope>NUCLEOTIDE SEQUENCE [LARGE SCALE GENOMIC DNA]</scope>
    <source>
        <strain evidence="1 2">DW4/3-1</strain>
    </source>
</reference>
<evidence type="ECO:0000313" key="2">
    <source>
        <dbReference type="Proteomes" id="UP000001351"/>
    </source>
</evidence>
<dbReference type="PROSITE" id="PS51257">
    <property type="entry name" value="PROKAR_LIPOPROTEIN"/>
    <property type="match status" value="1"/>
</dbReference>